<accession>A0A2A4IYK3</accession>
<dbReference type="PROSITE" id="PS50089">
    <property type="entry name" value="ZF_RING_2"/>
    <property type="match status" value="1"/>
</dbReference>
<feature type="region of interest" description="Disordered" evidence="9">
    <location>
        <begin position="60"/>
        <end position="79"/>
    </location>
</feature>
<dbReference type="EMBL" id="NWSH01005404">
    <property type="protein sequence ID" value="PCG64242.1"/>
    <property type="molecule type" value="Genomic_DNA"/>
</dbReference>
<evidence type="ECO:0000256" key="5">
    <source>
        <dbReference type="ARBA" id="ARBA00022771"/>
    </source>
</evidence>
<feature type="compositionally biased region" description="Polar residues" evidence="9">
    <location>
        <begin position="734"/>
        <end position="743"/>
    </location>
</feature>
<dbReference type="FunFam" id="3.30.40.10:FF:000137">
    <property type="entry name" value="RanBP-type and C3HC4-type zinc finger-containing protein 1"/>
    <property type="match status" value="1"/>
</dbReference>
<dbReference type="GO" id="GO:0071797">
    <property type="term" value="C:LUBAC complex"/>
    <property type="evidence" value="ECO:0007669"/>
    <property type="project" value="TreeGrafter"/>
</dbReference>
<reference evidence="12" key="1">
    <citation type="submission" date="2017-09" db="EMBL/GenBank/DDBJ databases">
        <title>Contemporary evolution of a Lepidopteran species, Heliothis virescens, in response to modern agricultural practices.</title>
        <authorList>
            <person name="Fritz M.L."/>
            <person name="Deyonke A.M."/>
            <person name="Papanicolaou A."/>
            <person name="Micinski S."/>
            <person name="Westbrook J."/>
            <person name="Gould F."/>
        </authorList>
    </citation>
    <scope>NUCLEOTIDE SEQUENCE [LARGE SCALE GENOMIC DNA]</scope>
    <source>
        <strain evidence="12">HvINT-</strain>
        <tissue evidence="12">Whole body</tissue>
    </source>
</reference>
<evidence type="ECO:0000259" key="11">
    <source>
        <dbReference type="PROSITE" id="PS51873"/>
    </source>
</evidence>
<feature type="compositionally biased region" description="Basic and acidic residues" evidence="9">
    <location>
        <begin position="372"/>
        <end position="408"/>
    </location>
</feature>
<proteinExistence type="predicted"/>
<name>A0A2A4IYK3_HELVI</name>
<dbReference type="Gene3D" id="3.30.40.10">
    <property type="entry name" value="Zinc/RING finger domain, C3HC4 (zinc finger)"/>
    <property type="match status" value="1"/>
</dbReference>
<keyword evidence="7" id="KW-0862">Zinc</keyword>
<evidence type="ECO:0000313" key="12">
    <source>
        <dbReference type="EMBL" id="PCG64242.1"/>
    </source>
</evidence>
<feature type="compositionally biased region" description="Polar residues" evidence="9">
    <location>
        <begin position="409"/>
        <end position="429"/>
    </location>
</feature>
<feature type="compositionally biased region" description="Polar residues" evidence="9">
    <location>
        <begin position="353"/>
        <end position="371"/>
    </location>
</feature>
<keyword evidence="3" id="KW-0479">Metal-binding</keyword>
<feature type="compositionally biased region" description="Basic and acidic residues" evidence="9">
    <location>
        <begin position="226"/>
        <end position="239"/>
    </location>
</feature>
<feature type="region of interest" description="Disordered" evidence="9">
    <location>
        <begin position="145"/>
        <end position="239"/>
    </location>
</feature>
<evidence type="ECO:0000256" key="2">
    <source>
        <dbReference type="ARBA" id="ARBA00022679"/>
    </source>
</evidence>
<feature type="region of interest" description="Disordered" evidence="9">
    <location>
        <begin position="352"/>
        <end position="446"/>
    </location>
</feature>
<dbReference type="PROSITE" id="PS51873">
    <property type="entry name" value="TRIAD"/>
    <property type="match status" value="1"/>
</dbReference>
<comment type="pathway">
    <text evidence="1">Protein modification; protein ubiquitination.</text>
</comment>
<evidence type="ECO:0000259" key="10">
    <source>
        <dbReference type="PROSITE" id="PS50089"/>
    </source>
</evidence>
<dbReference type="InterPro" id="IPR051628">
    <property type="entry name" value="LUBAC_E3_Ligases"/>
</dbReference>
<dbReference type="SUPFAM" id="SSF57850">
    <property type="entry name" value="RING/U-box"/>
    <property type="match status" value="3"/>
</dbReference>
<protein>
    <recommendedName>
        <fullName evidence="13">RanBP-type and C3HC4-type zinc finger-containing protein 1</fullName>
    </recommendedName>
</protein>
<dbReference type="GO" id="GO:0004842">
    <property type="term" value="F:ubiquitin-protein transferase activity"/>
    <property type="evidence" value="ECO:0007669"/>
    <property type="project" value="TreeGrafter"/>
</dbReference>
<evidence type="ECO:0000256" key="9">
    <source>
        <dbReference type="SAM" id="MobiDB-lite"/>
    </source>
</evidence>
<evidence type="ECO:0000256" key="6">
    <source>
        <dbReference type="ARBA" id="ARBA00022786"/>
    </source>
</evidence>
<feature type="compositionally biased region" description="Basic and acidic residues" evidence="9">
    <location>
        <begin position="690"/>
        <end position="700"/>
    </location>
</feature>
<gene>
    <name evidence="12" type="ORF">B5V51_11001</name>
</gene>
<keyword evidence="6" id="KW-0833">Ubl conjugation pathway</keyword>
<dbReference type="InterPro" id="IPR017907">
    <property type="entry name" value="Znf_RING_CS"/>
</dbReference>
<dbReference type="CDD" id="cd20358">
    <property type="entry name" value="Rcat_RBR_HOIL1"/>
    <property type="match status" value="1"/>
</dbReference>
<feature type="compositionally biased region" description="Basic and acidic residues" evidence="9">
    <location>
        <begin position="185"/>
        <end position="197"/>
    </location>
</feature>
<dbReference type="InterPro" id="IPR013083">
    <property type="entry name" value="Znf_RING/FYVE/PHD"/>
</dbReference>
<dbReference type="STRING" id="7102.A0A2A4IYK3"/>
<feature type="domain" description="RING-type" evidence="11">
    <location>
        <begin position="912"/>
        <end position="1140"/>
    </location>
</feature>
<dbReference type="Gene3D" id="3.10.20.90">
    <property type="entry name" value="Phosphatidylinositol 3-kinase Catalytic Subunit, Chain A, domain 1"/>
    <property type="match status" value="1"/>
</dbReference>
<evidence type="ECO:0000256" key="3">
    <source>
        <dbReference type="ARBA" id="ARBA00022723"/>
    </source>
</evidence>
<comment type="caution">
    <text evidence="12">The sequence shown here is derived from an EMBL/GenBank/DDBJ whole genome shotgun (WGS) entry which is preliminary data.</text>
</comment>
<evidence type="ECO:0000256" key="4">
    <source>
        <dbReference type="ARBA" id="ARBA00022737"/>
    </source>
</evidence>
<dbReference type="InterPro" id="IPR001841">
    <property type="entry name" value="Znf_RING"/>
</dbReference>
<evidence type="ECO:0000256" key="7">
    <source>
        <dbReference type="ARBA" id="ARBA00022833"/>
    </source>
</evidence>
<dbReference type="InterPro" id="IPR044066">
    <property type="entry name" value="TRIAD_supradom"/>
</dbReference>
<organism evidence="12">
    <name type="scientific">Heliothis virescens</name>
    <name type="common">Tobacco budworm moth</name>
    <dbReference type="NCBI Taxonomy" id="7102"/>
    <lineage>
        <taxon>Eukaryota</taxon>
        <taxon>Metazoa</taxon>
        <taxon>Ecdysozoa</taxon>
        <taxon>Arthropoda</taxon>
        <taxon>Hexapoda</taxon>
        <taxon>Insecta</taxon>
        <taxon>Pterygota</taxon>
        <taxon>Neoptera</taxon>
        <taxon>Endopterygota</taxon>
        <taxon>Lepidoptera</taxon>
        <taxon>Glossata</taxon>
        <taxon>Ditrysia</taxon>
        <taxon>Noctuoidea</taxon>
        <taxon>Noctuidae</taxon>
        <taxon>Heliothinae</taxon>
        <taxon>Heliothis</taxon>
    </lineage>
</organism>
<feature type="compositionally biased region" description="Polar residues" evidence="9">
    <location>
        <begin position="201"/>
        <end position="211"/>
    </location>
</feature>
<dbReference type="InterPro" id="IPR047559">
    <property type="entry name" value="HOIL1_RBR_mRING-HC-C3HC3D"/>
</dbReference>
<keyword evidence="5 8" id="KW-0863">Zinc-finger</keyword>
<feature type="domain" description="RING-type" evidence="10">
    <location>
        <begin position="916"/>
        <end position="958"/>
    </location>
</feature>
<keyword evidence="2" id="KW-0808">Transferase</keyword>
<sequence length="1144" mass="127225">MNNNAELEGRPRPLSTGLWTLFSWLRRDDRSVSSDSLSSAGSDRTVASFAFLTPARYQPAKGPLILPPPGPPTDSYKKRVHDRNLRRNHDRDITLHRKYGLYKSDGTCGYDAFSLPTARKVSGDSCNRWDRDRRATSECYQRRLAHVPGKRRAPLPPVVASPTGTSSLSRRYTRKRPAPQPPVRILDKNKHVPKDVEGDSSAGQMSSQAYQDKSKIKNTDSTMGCKSEKYSKKDASTKDNKLKPEKSFLKQMFDSKKRNSYVDTSTVKILPSISELDKQAAELIETCKLKTPEQNNNVMFNKLGSQSSNQTESWFCLRCLRKYDSTVVTCAYCVSKGILNSSEIVKNNKEPVATSSNNYTQTEKGLPSNRNTDAEDKQKLKEMLKEMKDSLPKRPKHELNNKKEKPKTVETNPLNYSSETPTLRVGSTIQDDRKKSPASSSNYNLKAVPEPACSTKNTHQVSPQAALVAQVVSSYQKNVNNHLNLGIKLTTENRSVAQTKTDNILQKQAQDTKILHTPLKISSLLNPMYVPKNNDLVKQQSTNITKKESSVATSSAHIAPGPSTSQTHIHVTTVKTENQPKTSVVKNDKLRIVPTREKKVIEANAPRQIQVESPPVIREGPLPNVMDAHNNQHSRRRDLINQLEKSIAQGDERAAAEAAAKLAQLRLSCSVLSFSSQILSQASSSSTSNEEIKRVKDEKNNGTPPIVINSDTKPIQNELPEPKLVKPISAPKPSVSNERNTSCILPKGTEPIKTEISQQCAVQKKKDDIKLNEKDVKKETNKNDNLITIAVLVEDREATRGPVHLHINRLACIRDLRREAETSLGLAANLQRWIVGRVLCVNDDTPVASLAGPDFSAPFYLCVVESETKHETNAQKNNEMPRNGANDNQVKTRDVYKELVQLEQQALVPNAENFECGVCMEEYPAGQGVVLRECVHIFCRDCLSDVVRHCEEPDVPCPAMGCRGMLQEREIRALVSPQDYERWLARGLAAAESGTRNAFHCRTRDCKGWALCDPGVQRFPCPVCKCINCVPCQAIHDGETCEQHRAKLKQASSKSKHPNETDDGTRTLLNSLISKGEALECPECSAIITKKWGCDWVKCSACKTEICWVTRGRRWGPGGKGDTSAGCRCGVDGKRCHPSCGYCH</sequence>
<dbReference type="PANTHER" id="PTHR22770:SF13">
    <property type="entry name" value="RING-TYPE DOMAIN-CONTAINING PROTEIN"/>
    <property type="match status" value="1"/>
</dbReference>
<keyword evidence="4" id="KW-0677">Repeat</keyword>
<feature type="region of interest" description="Disordered" evidence="9">
    <location>
        <begin position="682"/>
        <end position="746"/>
    </location>
</feature>
<dbReference type="GO" id="GO:0043161">
    <property type="term" value="P:proteasome-mediated ubiquitin-dependent protein catabolic process"/>
    <property type="evidence" value="ECO:0007669"/>
    <property type="project" value="TreeGrafter"/>
</dbReference>
<dbReference type="GO" id="GO:0043130">
    <property type="term" value="F:ubiquitin binding"/>
    <property type="evidence" value="ECO:0007669"/>
    <property type="project" value="TreeGrafter"/>
</dbReference>
<evidence type="ECO:0008006" key="13">
    <source>
        <dbReference type="Google" id="ProtNLM"/>
    </source>
</evidence>
<dbReference type="GO" id="GO:0008270">
    <property type="term" value="F:zinc ion binding"/>
    <property type="evidence" value="ECO:0007669"/>
    <property type="project" value="UniProtKB-KW"/>
</dbReference>
<dbReference type="PROSITE" id="PS00518">
    <property type="entry name" value="ZF_RING_1"/>
    <property type="match status" value="1"/>
</dbReference>
<dbReference type="InterPro" id="IPR047557">
    <property type="entry name" value="Rcat_RBR_HOIL1"/>
</dbReference>
<dbReference type="PANTHER" id="PTHR22770">
    <property type="entry name" value="UBIQUITIN CONJUGATING ENZYME 7 INTERACTING PROTEIN-RELATED"/>
    <property type="match status" value="1"/>
</dbReference>
<dbReference type="CDD" id="cd16633">
    <property type="entry name" value="mRING-HC-C3HC3D_RBR_HOIL1"/>
    <property type="match status" value="1"/>
</dbReference>
<evidence type="ECO:0000256" key="1">
    <source>
        <dbReference type="ARBA" id="ARBA00004906"/>
    </source>
</evidence>
<dbReference type="GO" id="GO:0097039">
    <property type="term" value="P:protein linear polyubiquitination"/>
    <property type="evidence" value="ECO:0007669"/>
    <property type="project" value="TreeGrafter"/>
</dbReference>
<dbReference type="AlphaFoldDB" id="A0A2A4IYK3"/>
<evidence type="ECO:0000256" key="8">
    <source>
        <dbReference type="PROSITE-ProRule" id="PRU00175"/>
    </source>
</evidence>